<organism evidence="2 3">
    <name type="scientific">Ambispora gerdemannii</name>
    <dbReference type="NCBI Taxonomy" id="144530"/>
    <lineage>
        <taxon>Eukaryota</taxon>
        <taxon>Fungi</taxon>
        <taxon>Fungi incertae sedis</taxon>
        <taxon>Mucoromycota</taxon>
        <taxon>Glomeromycotina</taxon>
        <taxon>Glomeromycetes</taxon>
        <taxon>Archaeosporales</taxon>
        <taxon>Ambisporaceae</taxon>
        <taxon>Ambispora</taxon>
    </lineage>
</organism>
<protein>
    <submittedName>
        <fullName evidence="2">13540_t:CDS:1</fullName>
    </submittedName>
</protein>
<feature type="compositionally biased region" description="Acidic residues" evidence="1">
    <location>
        <begin position="43"/>
        <end position="52"/>
    </location>
</feature>
<dbReference type="Proteomes" id="UP000789831">
    <property type="component" value="Unassembled WGS sequence"/>
</dbReference>
<feature type="compositionally biased region" description="Acidic residues" evidence="1">
    <location>
        <begin position="9"/>
        <end position="20"/>
    </location>
</feature>
<evidence type="ECO:0000313" key="2">
    <source>
        <dbReference type="EMBL" id="CAG8466544.1"/>
    </source>
</evidence>
<proteinExistence type="predicted"/>
<accession>A0A9N8VU14</accession>
<evidence type="ECO:0000313" key="3">
    <source>
        <dbReference type="Proteomes" id="UP000789831"/>
    </source>
</evidence>
<comment type="caution">
    <text evidence="2">The sequence shown here is derived from an EMBL/GenBank/DDBJ whole genome shotgun (WGS) entry which is preliminary data.</text>
</comment>
<feature type="region of interest" description="Disordered" evidence="1">
    <location>
        <begin position="1"/>
        <end position="59"/>
    </location>
</feature>
<keyword evidence="3" id="KW-1185">Reference proteome</keyword>
<evidence type="ECO:0000256" key="1">
    <source>
        <dbReference type="SAM" id="MobiDB-lite"/>
    </source>
</evidence>
<sequence length="59" mass="6760">MKEEREIPSEDQADSEEEVYSDVAEKKNHGIDDLETSKKESSSEEDTDGDDEDTKRPKK</sequence>
<feature type="compositionally biased region" description="Basic and acidic residues" evidence="1">
    <location>
        <begin position="23"/>
        <end position="42"/>
    </location>
</feature>
<gene>
    <name evidence="2" type="ORF">AGERDE_LOCUS2521</name>
</gene>
<dbReference type="AlphaFoldDB" id="A0A9N8VU14"/>
<dbReference type="EMBL" id="CAJVPL010000214">
    <property type="protein sequence ID" value="CAG8466544.1"/>
    <property type="molecule type" value="Genomic_DNA"/>
</dbReference>
<name>A0A9N8VU14_9GLOM</name>
<reference evidence="2" key="1">
    <citation type="submission" date="2021-06" db="EMBL/GenBank/DDBJ databases">
        <authorList>
            <person name="Kallberg Y."/>
            <person name="Tangrot J."/>
            <person name="Rosling A."/>
        </authorList>
    </citation>
    <scope>NUCLEOTIDE SEQUENCE</scope>
    <source>
        <strain evidence="2">MT106</strain>
    </source>
</reference>